<name>A0AAN6EL86_EXODE</name>
<feature type="compositionally biased region" description="Pro residues" evidence="1">
    <location>
        <begin position="566"/>
        <end position="575"/>
    </location>
</feature>
<feature type="compositionally biased region" description="Polar residues" evidence="1">
    <location>
        <begin position="549"/>
        <end position="564"/>
    </location>
</feature>
<accession>A0AAN6EL86</accession>
<evidence type="ECO:0000256" key="1">
    <source>
        <dbReference type="SAM" id="MobiDB-lite"/>
    </source>
</evidence>
<feature type="region of interest" description="Disordered" evidence="1">
    <location>
        <begin position="524"/>
        <end position="593"/>
    </location>
</feature>
<feature type="compositionally biased region" description="Low complexity" evidence="1">
    <location>
        <begin position="628"/>
        <end position="647"/>
    </location>
</feature>
<feature type="compositionally biased region" description="Acidic residues" evidence="1">
    <location>
        <begin position="738"/>
        <end position="750"/>
    </location>
</feature>
<feature type="compositionally biased region" description="Basic and acidic residues" evidence="1">
    <location>
        <begin position="27"/>
        <end position="43"/>
    </location>
</feature>
<sequence>MSTPAWTITRTKRKTKSLTPAPRKRPRVNDIKGESNRSRRASDSQRTLTQAQWLTPPTSFEEEDKQPEREHAAERRRTPATKTRRAPLKRNTTLTQMDFLSFPPPDDAAFDDTMLEPVEQGTTLPPQLDGTYDSPRKPRNRKGTGTPSTAKPLSRRRKAPLHNESQDYKPSTRKRKSEVSNDVPSSPPRRSSKRLATKNEVFSDPVQNLAYFEEALGVATPKKPGKETKNKLPIPLEIKDSVDDDVIDLESASPMKYCQTLLPQTPKRNRAIILSSQSPESLPPSTRRTQKKSTELPALSQRTPLAERSVNIPIAPVLKRSPFKAGRRTKRLKSRIITLKLPKRGQSRVADSQANLWSIPSSSSPHQASKHSKNATVQTHDTEQVAVSFGEAEIPATSQVQTVKSSPPDIESEDSLPELSDLVGAKPPTERQECEDTAEDQAPFEGNTASDPIVRDFAVTPRPARIQTERDLPATVEPSQLLGDRTGHPDRDEDMNVEVDDDDLGSPIANDTQFNVDVVHRISSPPLLPSHVDDSAEDPHHHVPPPSSGIPSTSLAAPVSSQADIPNPPQTPMPLPRLVGSSTTRSPAKVVLDSEDEADEVAFPRPALLHRSSTHVSTTKVPLNDIVPLRPSSPTLPSSSKTATPKSVFPASLPHPSQMSTQEATQGYLNMSSYPPQQAGGLGSSSEDDKADKITIKDSSSCQVSMSQLPQYAGSQPSQSQVKIELGLDEAFNNESVDHEDEDEEGDLDLDPPSTLPSRSDRVGLGAYREIEIEDKDTTATAAAAAAAAAATPVQRRKTRTLGSSGRKAREVEMGDEDTRATHINDKEDGGRNDRDREVHVNDDNDIDNDTESPSVRPSQQSISLSISDIPSSPQPTPLQREYSPIPGFDNETQSNFTQNGHVTAYYIHRQHEKGILPEWFIPKPYQVPGYTRRK</sequence>
<organism evidence="2 3">
    <name type="scientific">Exophiala dermatitidis</name>
    <name type="common">Black yeast-like fungus</name>
    <name type="synonym">Wangiella dermatitidis</name>
    <dbReference type="NCBI Taxonomy" id="5970"/>
    <lineage>
        <taxon>Eukaryota</taxon>
        <taxon>Fungi</taxon>
        <taxon>Dikarya</taxon>
        <taxon>Ascomycota</taxon>
        <taxon>Pezizomycotina</taxon>
        <taxon>Eurotiomycetes</taxon>
        <taxon>Chaetothyriomycetidae</taxon>
        <taxon>Chaetothyriales</taxon>
        <taxon>Herpotrichiellaceae</taxon>
        <taxon>Exophiala</taxon>
    </lineage>
</organism>
<feature type="region of interest" description="Disordered" evidence="1">
    <location>
        <begin position="779"/>
        <end position="896"/>
    </location>
</feature>
<feature type="compositionally biased region" description="Basic and acidic residues" evidence="1">
    <location>
        <begin position="531"/>
        <end position="541"/>
    </location>
</feature>
<feature type="compositionally biased region" description="Basic and acidic residues" evidence="1">
    <location>
        <begin position="66"/>
        <end position="77"/>
    </location>
</feature>
<evidence type="ECO:0000313" key="2">
    <source>
        <dbReference type="EMBL" id="KAJ8987243.1"/>
    </source>
</evidence>
<feature type="compositionally biased region" description="Polar residues" evidence="1">
    <location>
        <begin position="697"/>
        <end position="722"/>
    </location>
</feature>
<evidence type="ECO:0000313" key="3">
    <source>
        <dbReference type="Proteomes" id="UP001161757"/>
    </source>
</evidence>
<feature type="region of interest" description="Disordered" evidence="1">
    <location>
        <begin position="1"/>
        <end position="204"/>
    </location>
</feature>
<feature type="compositionally biased region" description="Basic residues" evidence="1">
    <location>
        <begin position="78"/>
        <end position="88"/>
    </location>
</feature>
<feature type="compositionally biased region" description="Basic residues" evidence="1">
    <location>
        <begin position="10"/>
        <end position="26"/>
    </location>
</feature>
<reference evidence="2" key="1">
    <citation type="submission" date="2023-01" db="EMBL/GenBank/DDBJ databases">
        <title>Exophiala dermititidis isolated from Cystic Fibrosis Patient.</title>
        <authorList>
            <person name="Kurbessoian T."/>
            <person name="Crocker A."/>
            <person name="Murante D."/>
            <person name="Hogan D.A."/>
            <person name="Stajich J.E."/>
        </authorList>
    </citation>
    <scope>NUCLEOTIDE SEQUENCE</scope>
    <source>
        <strain evidence="2">Ex8</strain>
    </source>
</reference>
<feature type="compositionally biased region" description="Acidic residues" evidence="1">
    <location>
        <begin position="492"/>
        <end position="504"/>
    </location>
</feature>
<feature type="compositionally biased region" description="Basic and acidic residues" evidence="1">
    <location>
        <begin position="687"/>
        <end position="696"/>
    </location>
</feature>
<feature type="compositionally biased region" description="Low complexity" evidence="1">
    <location>
        <begin position="779"/>
        <end position="792"/>
    </location>
</feature>
<feature type="region of interest" description="Disordered" evidence="1">
    <location>
        <begin position="391"/>
        <end position="510"/>
    </location>
</feature>
<feature type="region of interest" description="Disordered" evidence="1">
    <location>
        <begin position="274"/>
        <end position="297"/>
    </location>
</feature>
<dbReference type="AlphaFoldDB" id="A0AAN6EL86"/>
<dbReference type="EMBL" id="JAJGCB010000026">
    <property type="protein sequence ID" value="KAJ8987243.1"/>
    <property type="molecule type" value="Genomic_DNA"/>
</dbReference>
<feature type="compositionally biased region" description="Basic and acidic residues" evidence="1">
    <location>
        <begin position="808"/>
        <end position="843"/>
    </location>
</feature>
<protein>
    <submittedName>
        <fullName evidence="2">Uncharacterized protein</fullName>
    </submittedName>
</protein>
<feature type="compositionally biased region" description="Polar residues" evidence="1">
    <location>
        <begin position="655"/>
        <end position="676"/>
    </location>
</feature>
<feature type="compositionally biased region" description="Low complexity" evidence="1">
    <location>
        <begin position="358"/>
        <end position="367"/>
    </location>
</feature>
<feature type="compositionally biased region" description="Low complexity" evidence="1">
    <location>
        <begin position="858"/>
        <end position="872"/>
    </location>
</feature>
<feature type="compositionally biased region" description="Polar residues" evidence="1">
    <location>
        <begin position="396"/>
        <end position="405"/>
    </location>
</feature>
<proteinExistence type="predicted"/>
<feature type="region of interest" description="Disordered" evidence="1">
    <location>
        <begin position="611"/>
        <end position="764"/>
    </location>
</feature>
<dbReference type="Proteomes" id="UP001161757">
    <property type="component" value="Unassembled WGS sequence"/>
</dbReference>
<feature type="compositionally biased region" description="Polar residues" evidence="1">
    <location>
        <begin position="44"/>
        <end position="58"/>
    </location>
</feature>
<feature type="compositionally biased region" description="Low complexity" evidence="1">
    <location>
        <begin position="274"/>
        <end position="285"/>
    </location>
</feature>
<gene>
    <name evidence="2" type="ORF">HRR80_008616</name>
</gene>
<comment type="caution">
    <text evidence="2">The sequence shown here is derived from an EMBL/GenBank/DDBJ whole genome shotgun (WGS) entry which is preliminary data.</text>
</comment>
<feature type="region of interest" description="Disordered" evidence="1">
    <location>
        <begin position="358"/>
        <end position="379"/>
    </location>
</feature>